<evidence type="ECO:0000256" key="8">
    <source>
        <dbReference type="RuleBase" id="RU362026"/>
    </source>
</evidence>
<dbReference type="KEGG" id="halu:HUG12_15080"/>
<protein>
    <recommendedName>
        <fullName evidence="8">Type II methyltransferase</fullName>
        <ecNumber evidence="8">2.1.1.113</ecNumber>
    </recommendedName>
    <alternativeName>
        <fullName evidence="8">N-4 cytosine-specific methyltransferase</fullName>
    </alternativeName>
</protein>
<dbReference type="REBASE" id="408726">
    <property type="entry name" value="M.HspHJ31ORF15080P"/>
</dbReference>
<organism evidence="10 11">
    <name type="scientific">Halorarum salinum</name>
    <dbReference type="NCBI Taxonomy" id="2743089"/>
    <lineage>
        <taxon>Archaea</taxon>
        <taxon>Methanobacteriati</taxon>
        <taxon>Methanobacteriota</taxon>
        <taxon>Stenosarchaea group</taxon>
        <taxon>Halobacteria</taxon>
        <taxon>Halobacteriales</taxon>
        <taxon>Haloferacaceae</taxon>
        <taxon>Halorarum</taxon>
    </lineage>
</organism>
<evidence type="ECO:0000256" key="5">
    <source>
        <dbReference type="ARBA" id="ARBA00022747"/>
    </source>
</evidence>
<keyword evidence="3 10" id="KW-0808">Transferase</keyword>
<keyword evidence="4 8" id="KW-0949">S-adenosyl-L-methionine</keyword>
<keyword evidence="6" id="KW-0238">DNA-binding</keyword>
<name>A0A7D5QHT0_9EURY</name>
<dbReference type="GO" id="GO:0003677">
    <property type="term" value="F:DNA binding"/>
    <property type="evidence" value="ECO:0007669"/>
    <property type="project" value="UniProtKB-KW"/>
</dbReference>
<gene>
    <name evidence="10" type="ORF">HUG12_15080</name>
</gene>
<dbReference type="EMBL" id="CP058579">
    <property type="protein sequence ID" value="QLG62982.1"/>
    <property type="molecule type" value="Genomic_DNA"/>
</dbReference>
<dbReference type="GO" id="GO:0008170">
    <property type="term" value="F:N-methyltransferase activity"/>
    <property type="evidence" value="ECO:0007669"/>
    <property type="project" value="InterPro"/>
</dbReference>
<evidence type="ECO:0000313" key="10">
    <source>
        <dbReference type="EMBL" id="QLG62982.1"/>
    </source>
</evidence>
<dbReference type="PRINTS" id="PR00508">
    <property type="entry name" value="S21N4MTFRASE"/>
</dbReference>
<reference evidence="10 11" key="1">
    <citation type="submission" date="2020-06" db="EMBL/GenBank/DDBJ databases">
        <title>NJ-3-1, isolated from saline soil.</title>
        <authorList>
            <person name="Cui H.L."/>
            <person name="Shi X."/>
        </authorList>
    </citation>
    <scope>NUCLEOTIDE SEQUENCE [LARGE SCALE GENOMIC DNA]</scope>
    <source>
        <strain evidence="10 11">NJ-3-1</strain>
    </source>
</reference>
<dbReference type="InterPro" id="IPR029063">
    <property type="entry name" value="SAM-dependent_MTases_sf"/>
</dbReference>
<dbReference type="SUPFAM" id="SSF53335">
    <property type="entry name" value="S-adenosyl-L-methionine-dependent methyltransferases"/>
    <property type="match status" value="1"/>
</dbReference>
<evidence type="ECO:0000256" key="3">
    <source>
        <dbReference type="ARBA" id="ARBA00022679"/>
    </source>
</evidence>
<evidence type="ECO:0000256" key="6">
    <source>
        <dbReference type="ARBA" id="ARBA00023125"/>
    </source>
</evidence>
<evidence type="ECO:0000259" key="9">
    <source>
        <dbReference type="Pfam" id="PF01555"/>
    </source>
</evidence>
<evidence type="ECO:0000313" key="11">
    <source>
        <dbReference type="Proteomes" id="UP000509626"/>
    </source>
</evidence>
<evidence type="ECO:0000256" key="2">
    <source>
        <dbReference type="ARBA" id="ARBA00022603"/>
    </source>
</evidence>
<dbReference type="OrthoDB" id="38200at2157"/>
<dbReference type="InterPro" id="IPR001091">
    <property type="entry name" value="RM_Methyltransferase"/>
</dbReference>
<keyword evidence="11" id="KW-1185">Reference proteome</keyword>
<dbReference type="RefSeq" id="WP_179269567.1">
    <property type="nucleotide sequence ID" value="NZ_CP058579.1"/>
</dbReference>
<proteinExistence type="inferred from homology"/>
<dbReference type="Proteomes" id="UP000509626">
    <property type="component" value="Chromosome"/>
</dbReference>
<evidence type="ECO:0000256" key="4">
    <source>
        <dbReference type="ARBA" id="ARBA00022691"/>
    </source>
</evidence>
<dbReference type="GeneID" id="56038809"/>
<comment type="similarity">
    <text evidence="1">Belongs to the N(4)/N(6)-methyltransferase family. N(4) subfamily.</text>
</comment>
<dbReference type="GO" id="GO:0015667">
    <property type="term" value="F:site-specific DNA-methyltransferase (cytosine-N4-specific) activity"/>
    <property type="evidence" value="ECO:0007669"/>
    <property type="project" value="UniProtKB-EC"/>
</dbReference>
<accession>A0A7D5QHT0</accession>
<dbReference type="InterPro" id="IPR002941">
    <property type="entry name" value="DNA_methylase_N4/N6"/>
</dbReference>
<evidence type="ECO:0000256" key="1">
    <source>
        <dbReference type="ARBA" id="ARBA00010203"/>
    </source>
</evidence>
<keyword evidence="2 8" id="KW-0489">Methyltransferase</keyword>
<keyword evidence="5 8" id="KW-0680">Restriction system</keyword>
<dbReference type="GO" id="GO:0009307">
    <property type="term" value="P:DNA restriction-modification system"/>
    <property type="evidence" value="ECO:0007669"/>
    <property type="project" value="UniProtKB-KW"/>
</dbReference>
<dbReference type="EC" id="2.1.1.113" evidence="8"/>
<dbReference type="GO" id="GO:0032259">
    <property type="term" value="P:methylation"/>
    <property type="evidence" value="ECO:0007669"/>
    <property type="project" value="UniProtKB-KW"/>
</dbReference>
<dbReference type="AlphaFoldDB" id="A0A7D5QHT0"/>
<sequence>MSGPRLPARRETEHAVSVGDARALPLPDDSVDLVVTSPPYPMIEQWDEPFAELRPAIGEALASGDGDEAFDRMHAVLADAWAELDRVLVDGGVACVNVGDATRSLDGRFRLYPNHARIAEAFAALGFDQLPGVLWRKPTNSPTKFMGSGTLPPNAYVTLEHEHVLVFRRGGRREFPPHDADRYGAAYFWEERNRWFSDVWEDLRGVDQTLGEAAPRDRSGAFPFELPYRLVSMFSTYGDTVLDPFWGTGTTSLAAMAAARNSVGVERNPGFAAAFEDALGGLSALAEERGRRRLREHREFLAGRDARPEYDAQHYDFRVVTKGERSLRLYGVTDVVGAPGGYRVHHRALDGS</sequence>
<dbReference type="Pfam" id="PF01555">
    <property type="entry name" value="N6_N4_Mtase"/>
    <property type="match status" value="1"/>
</dbReference>
<feature type="domain" description="DNA methylase N-4/N-6" evidence="9">
    <location>
        <begin position="31"/>
        <end position="274"/>
    </location>
</feature>
<comment type="catalytic activity">
    <reaction evidence="7 8">
        <text>a 2'-deoxycytidine in DNA + S-adenosyl-L-methionine = an N(4)-methyl-2'-deoxycytidine in DNA + S-adenosyl-L-homocysteine + H(+)</text>
        <dbReference type="Rhea" id="RHEA:16857"/>
        <dbReference type="Rhea" id="RHEA-COMP:11369"/>
        <dbReference type="Rhea" id="RHEA-COMP:13674"/>
        <dbReference type="ChEBI" id="CHEBI:15378"/>
        <dbReference type="ChEBI" id="CHEBI:57856"/>
        <dbReference type="ChEBI" id="CHEBI:59789"/>
        <dbReference type="ChEBI" id="CHEBI:85452"/>
        <dbReference type="ChEBI" id="CHEBI:137933"/>
        <dbReference type="EC" id="2.1.1.113"/>
    </reaction>
</comment>
<dbReference type="InterPro" id="IPR017985">
    <property type="entry name" value="MeTrfase_CN4_CS"/>
</dbReference>
<dbReference type="Gene3D" id="3.40.50.150">
    <property type="entry name" value="Vaccinia Virus protein VP39"/>
    <property type="match status" value="1"/>
</dbReference>
<evidence type="ECO:0000256" key="7">
    <source>
        <dbReference type="ARBA" id="ARBA00049120"/>
    </source>
</evidence>
<dbReference type="PROSITE" id="PS00093">
    <property type="entry name" value="N4_MTASE"/>
    <property type="match status" value="1"/>
</dbReference>